<evidence type="ECO:0000256" key="1">
    <source>
        <dbReference type="SAM" id="Phobius"/>
    </source>
</evidence>
<evidence type="ECO:0000313" key="2">
    <source>
        <dbReference type="EMBL" id="EON70669.1"/>
    </source>
</evidence>
<reference evidence="2 3" key="1">
    <citation type="submission" date="2013-04" db="EMBL/GenBank/DDBJ databases">
        <title>Draft genome of the heavy metal tolerant bacterium Lysinibacillus sphaericus strain OT4b.31.</title>
        <authorList>
            <person name="Pena-Montenegro T.D."/>
            <person name="Dussan J."/>
        </authorList>
    </citation>
    <scope>NUCLEOTIDE SEQUENCE [LARGE SCALE GENOMIC DNA]</scope>
    <source>
        <strain evidence="2 3">OT4b.31</strain>
    </source>
</reference>
<evidence type="ECO:0000313" key="3">
    <source>
        <dbReference type="Proteomes" id="UP000013911"/>
    </source>
</evidence>
<dbReference type="HOGENOM" id="CLU_209120_0_0_9"/>
<dbReference type="AlphaFoldDB" id="R7Z9H7"/>
<keyword evidence="1" id="KW-0812">Transmembrane</keyword>
<dbReference type="PATRIC" id="fig|1285586.5.peg.4293"/>
<feature type="transmembrane region" description="Helical" evidence="1">
    <location>
        <begin position="9"/>
        <end position="26"/>
    </location>
</feature>
<keyword evidence="1" id="KW-0472">Membrane</keyword>
<dbReference type="EMBL" id="AQPX01000031">
    <property type="protein sequence ID" value="EON70669.1"/>
    <property type="molecule type" value="Genomic_DNA"/>
</dbReference>
<sequence>MVKNIKKNIQSSLIYFILFIIYQWLFRDDIQWGHIIGISILFFIFSTFFDWANIPYKWKKK</sequence>
<organism evidence="2 3">
    <name type="scientific">Lysinibacillus sphaericus OT4b.31</name>
    <dbReference type="NCBI Taxonomy" id="1285586"/>
    <lineage>
        <taxon>Bacteria</taxon>
        <taxon>Bacillati</taxon>
        <taxon>Bacillota</taxon>
        <taxon>Bacilli</taxon>
        <taxon>Bacillales</taxon>
        <taxon>Bacillaceae</taxon>
        <taxon>Lysinibacillus</taxon>
    </lineage>
</organism>
<keyword evidence="1" id="KW-1133">Transmembrane helix</keyword>
<dbReference type="Proteomes" id="UP000013911">
    <property type="component" value="Unassembled WGS sequence"/>
</dbReference>
<proteinExistence type="predicted"/>
<gene>
    <name evidence="2" type="ORF">H131_20597</name>
</gene>
<protein>
    <submittedName>
        <fullName evidence="2">Uncharacterized protein</fullName>
    </submittedName>
</protein>
<comment type="caution">
    <text evidence="2">The sequence shown here is derived from an EMBL/GenBank/DDBJ whole genome shotgun (WGS) entry which is preliminary data.</text>
</comment>
<feature type="transmembrane region" description="Helical" evidence="1">
    <location>
        <begin position="32"/>
        <end position="52"/>
    </location>
</feature>
<accession>R7Z9H7</accession>
<name>R7Z9H7_LYSSH</name>